<feature type="domain" description="PIN" evidence="10">
    <location>
        <begin position="29"/>
        <end position="138"/>
    </location>
</feature>
<sequence>MPTDSARTSTQPSTRTRSAVSGDAASRGLVDTNVVIHLAALDPAELPEEMVISAVTLAELSAGPHHADDRTERARRMSVLQHAEATFDPLPFDAEAARAFGMVTGAVLATGRTTRRRIADLMIASIAYANGLALYTTNPADFVGLDDFVTVRPVRRP</sequence>
<protein>
    <recommendedName>
        <fullName evidence="8">Ribonuclease VapC</fullName>
        <shortName evidence="8">RNase VapC</shortName>
        <ecNumber evidence="8">3.1.-.-</ecNumber>
    </recommendedName>
    <alternativeName>
        <fullName evidence="8">Toxin VapC</fullName>
    </alternativeName>
</protein>
<evidence type="ECO:0000256" key="1">
    <source>
        <dbReference type="ARBA" id="ARBA00001946"/>
    </source>
</evidence>
<comment type="caution">
    <text evidence="11">The sequence shown here is derived from an EMBL/GenBank/DDBJ whole genome shotgun (WGS) entry which is preliminary data.</text>
</comment>
<comment type="cofactor">
    <cofactor evidence="1 8">
        <name>Mg(2+)</name>
        <dbReference type="ChEBI" id="CHEBI:18420"/>
    </cofactor>
</comment>
<dbReference type="CDD" id="cd18732">
    <property type="entry name" value="PIN_MtVapC4-C5_like"/>
    <property type="match status" value="1"/>
</dbReference>
<feature type="compositionally biased region" description="Low complexity" evidence="9">
    <location>
        <begin position="1"/>
        <end position="18"/>
    </location>
</feature>
<dbReference type="PANTHER" id="PTHR33653:SF1">
    <property type="entry name" value="RIBONUCLEASE VAPC2"/>
    <property type="match status" value="1"/>
</dbReference>
<feature type="region of interest" description="Disordered" evidence="9">
    <location>
        <begin position="1"/>
        <end position="24"/>
    </location>
</feature>
<keyword evidence="2 8" id="KW-1277">Toxin-antitoxin system</keyword>
<evidence type="ECO:0000256" key="5">
    <source>
        <dbReference type="ARBA" id="ARBA00022801"/>
    </source>
</evidence>
<evidence type="ECO:0000256" key="7">
    <source>
        <dbReference type="ARBA" id="ARBA00038093"/>
    </source>
</evidence>
<comment type="similarity">
    <text evidence="7 8">Belongs to the PINc/VapC protein family.</text>
</comment>
<dbReference type="EC" id="3.1.-.-" evidence="8"/>
<comment type="function">
    <text evidence="8">Toxic component of a toxin-antitoxin (TA) system. An RNase.</text>
</comment>
<dbReference type="SUPFAM" id="SSF88723">
    <property type="entry name" value="PIN domain-like"/>
    <property type="match status" value="1"/>
</dbReference>
<evidence type="ECO:0000256" key="3">
    <source>
        <dbReference type="ARBA" id="ARBA00022722"/>
    </source>
</evidence>
<gene>
    <name evidence="8" type="primary">vapC</name>
    <name evidence="11" type="ORF">HCJ94_16405</name>
</gene>
<feature type="binding site" evidence="8">
    <location>
        <position position="31"/>
    </location>
    <ligand>
        <name>Mg(2+)</name>
        <dbReference type="ChEBI" id="CHEBI:18420"/>
    </ligand>
</feature>
<keyword evidence="4 8" id="KW-0479">Metal-binding</keyword>
<organism evidence="11 12">
    <name type="scientific">Micromonospora thermarum</name>
    <dbReference type="NCBI Taxonomy" id="2720024"/>
    <lineage>
        <taxon>Bacteria</taxon>
        <taxon>Bacillati</taxon>
        <taxon>Actinomycetota</taxon>
        <taxon>Actinomycetes</taxon>
        <taxon>Micromonosporales</taxon>
        <taxon>Micromonosporaceae</taxon>
        <taxon>Micromonospora</taxon>
    </lineage>
</organism>
<keyword evidence="3 8" id="KW-0540">Nuclease</keyword>
<dbReference type="InterPro" id="IPR022907">
    <property type="entry name" value="VapC_family"/>
</dbReference>
<dbReference type="PANTHER" id="PTHR33653">
    <property type="entry name" value="RIBONUCLEASE VAPC2"/>
    <property type="match status" value="1"/>
</dbReference>
<proteinExistence type="inferred from homology"/>
<evidence type="ECO:0000256" key="9">
    <source>
        <dbReference type="SAM" id="MobiDB-lite"/>
    </source>
</evidence>
<keyword evidence="8" id="KW-0800">Toxin</keyword>
<evidence type="ECO:0000256" key="8">
    <source>
        <dbReference type="HAMAP-Rule" id="MF_00265"/>
    </source>
</evidence>
<dbReference type="InterPro" id="IPR029060">
    <property type="entry name" value="PIN-like_dom_sf"/>
</dbReference>
<keyword evidence="12" id="KW-1185">Reference proteome</keyword>
<name>A0ABX0Z7T0_9ACTN</name>
<dbReference type="Gene3D" id="3.40.50.1010">
    <property type="entry name" value="5'-nuclease"/>
    <property type="match status" value="1"/>
</dbReference>
<accession>A0ABX0Z7T0</accession>
<dbReference type="Proteomes" id="UP000783871">
    <property type="component" value="Unassembled WGS sequence"/>
</dbReference>
<evidence type="ECO:0000313" key="11">
    <source>
        <dbReference type="EMBL" id="NJP33523.1"/>
    </source>
</evidence>
<evidence type="ECO:0000313" key="12">
    <source>
        <dbReference type="Proteomes" id="UP000783871"/>
    </source>
</evidence>
<dbReference type="RefSeq" id="WP_168001894.1">
    <property type="nucleotide sequence ID" value="NZ_JAATEO010000016.1"/>
</dbReference>
<dbReference type="InterPro" id="IPR050556">
    <property type="entry name" value="Type_II_TA_system_RNase"/>
</dbReference>
<evidence type="ECO:0000259" key="10">
    <source>
        <dbReference type="Pfam" id="PF01850"/>
    </source>
</evidence>
<keyword evidence="5 8" id="KW-0378">Hydrolase</keyword>
<keyword evidence="6 8" id="KW-0460">Magnesium</keyword>
<dbReference type="HAMAP" id="MF_00265">
    <property type="entry name" value="VapC_Nob1"/>
    <property type="match status" value="1"/>
</dbReference>
<dbReference type="EMBL" id="JAATEO010000016">
    <property type="protein sequence ID" value="NJP33523.1"/>
    <property type="molecule type" value="Genomic_DNA"/>
</dbReference>
<evidence type="ECO:0000256" key="2">
    <source>
        <dbReference type="ARBA" id="ARBA00022649"/>
    </source>
</evidence>
<dbReference type="InterPro" id="IPR002716">
    <property type="entry name" value="PIN_dom"/>
</dbReference>
<reference evidence="11 12" key="1">
    <citation type="submission" date="2020-03" db="EMBL/GenBank/DDBJ databases">
        <title>WGS of actinomycetes isolated from Thailand.</title>
        <authorList>
            <person name="Thawai C."/>
        </authorList>
    </citation>
    <scope>NUCLEOTIDE SEQUENCE [LARGE SCALE GENOMIC DNA]</scope>
    <source>
        <strain evidence="11 12">HSS6-12</strain>
    </source>
</reference>
<evidence type="ECO:0000256" key="6">
    <source>
        <dbReference type="ARBA" id="ARBA00022842"/>
    </source>
</evidence>
<feature type="binding site" evidence="8">
    <location>
        <position position="120"/>
    </location>
    <ligand>
        <name>Mg(2+)</name>
        <dbReference type="ChEBI" id="CHEBI:18420"/>
    </ligand>
</feature>
<evidence type="ECO:0000256" key="4">
    <source>
        <dbReference type="ARBA" id="ARBA00022723"/>
    </source>
</evidence>
<dbReference type="Pfam" id="PF01850">
    <property type="entry name" value="PIN"/>
    <property type="match status" value="1"/>
</dbReference>